<gene>
    <name evidence="1" type="ORF">KR51_00004120</name>
</gene>
<sequence>MKPEHSHSASSWAIGRHGILSRSGRVGWVKNWTVVPIHHLPFPLCFDRVRTQVVFTQQRVDQIVATKEAIARAHATLQVERSIRDLCP</sequence>
<dbReference type="STRING" id="582515.KR51_00004120"/>
<organism evidence="1 2">
    <name type="scientific">Rubidibacter lacunae KORDI 51-2</name>
    <dbReference type="NCBI Taxonomy" id="582515"/>
    <lineage>
        <taxon>Bacteria</taxon>
        <taxon>Bacillati</taxon>
        <taxon>Cyanobacteriota</taxon>
        <taxon>Cyanophyceae</taxon>
        <taxon>Oscillatoriophycideae</taxon>
        <taxon>Chroococcales</taxon>
        <taxon>Aphanothecaceae</taxon>
        <taxon>Rubidibacter</taxon>
    </lineage>
</organism>
<accession>U5DM91</accession>
<name>U5DM91_9CHRO</name>
<proteinExistence type="predicted"/>
<evidence type="ECO:0000313" key="2">
    <source>
        <dbReference type="Proteomes" id="UP000016960"/>
    </source>
</evidence>
<dbReference type="Proteomes" id="UP000016960">
    <property type="component" value="Unassembled WGS sequence"/>
</dbReference>
<feature type="non-terminal residue" evidence="1">
    <location>
        <position position="88"/>
    </location>
</feature>
<keyword evidence="2" id="KW-1185">Reference proteome</keyword>
<dbReference type="AlphaFoldDB" id="U5DM91"/>
<protein>
    <submittedName>
        <fullName evidence="1">Uncharacterized protein</fullName>
    </submittedName>
</protein>
<dbReference type="EMBL" id="ASSJ01000006">
    <property type="protein sequence ID" value="ERN42796.1"/>
    <property type="molecule type" value="Genomic_DNA"/>
</dbReference>
<reference evidence="1 2" key="1">
    <citation type="submission" date="2013-05" db="EMBL/GenBank/DDBJ databases">
        <title>Draft genome sequence of Rubidibacter lacunae KORDI 51-2.</title>
        <authorList>
            <person name="Choi D.H."/>
            <person name="Noh J.H."/>
            <person name="Kwon K.-K."/>
            <person name="Lee J.-H."/>
            <person name="Ryu J.-Y."/>
        </authorList>
    </citation>
    <scope>NUCLEOTIDE SEQUENCE [LARGE SCALE GENOMIC DNA]</scope>
    <source>
        <strain evidence="1 2">KORDI 51-2</strain>
    </source>
</reference>
<comment type="caution">
    <text evidence="1">The sequence shown here is derived from an EMBL/GenBank/DDBJ whole genome shotgun (WGS) entry which is preliminary data.</text>
</comment>
<evidence type="ECO:0000313" key="1">
    <source>
        <dbReference type="EMBL" id="ERN42796.1"/>
    </source>
</evidence>
<dbReference type="InParanoid" id="U5DM91"/>